<protein>
    <submittedName>
        <fullName evidence="2">Predicted SnoaL-like aldol condensation-catalyzing enzyme</fullName>
    </submittedName>
</protein>
<evidence type="ECO:0000259" key="1">
    <source>
        <dbReference type="Pfam" id="PF12680"/>
    </source>
</evidence>
<dbReference type="InterPro" id="IPR037401">
    <property type="entry name" value="SnoaL-like"/>
</dbReference>
<dbReference type="Gene3D" id="3.10.450.50">
    <property type="match status" value="1"/>
</dbReference>
<dbReference type="AlphaFoldDB" id="A0A1G6K2H0"/>
<dbReference type="InterPro" id="IPR032710">
    <property type="entry name" value="NTF2-like_dom_sf"/>
</dbReference>
<gene>
    <name evidence="2" type="ORF">SAMN04487824_10665</name>
</gene>
<dbReference type="RefSeq" id="WP_090845898.1">
    <property type="nucleotide sequence ID" value="NZ_FMZL01000006.1"/>
</dbReference>
<dbReference type="SUPFAM" id="SSF54427">
    <property type="entry name" value="NTF2-like"/>
    <property type="match status" value="1"/>
</dbReference>
<keyword evidence="3" id="KW-1185">Reference proteome</keyword>
<evidence type="ECO:0000313" key="2">
    <source>
        <dbReference type="EMBL" id="SDC24805.1"/>
    </source>
</evidence>
<evidence type="ECO:0000313" key="3">
    <source>
        <dbReference type="Proteomes" id="UP000198528"/>
    </source>
</evidence>
<accession>A0A1G6K2H0</accession>
<proteinExistence type="predicted"/>
<organism evidence="2 3">
    <name type="scientific">Parafannyhessea umbonata</name>
    <dbReference type="NCBI Taxonomy" id="604330"/>
    <lineage>
        <taxon>Bacteria</taxon>
        <taxon>Bacillati</taxon>
        <taxon>Actinomycetota</taxon>
        <taxon>Coriobacteriia</taxon>
        <taxon>Coriobacteriales</taxon>
        <taxon>Atopobiaceae</taxon>
        <taxon>Parafannyhessea</taxon>
    </lineage>
</organism>
<dbReference type="EMBL" id="FMZL01000006">
    <property type="protein sequence ID" value="SDC24805.1"/>
    <property type="molecule type" value="Genomic_DNA"/>
</dbReference>
<reference evidence="3" key="1">
    <citation type="submission" date="2016-10" db="EMBL/GenBank/DDBJ databases">
        <authorList>
            <person name="Varghese N."/>
            <person name="Submissions S."/>
        </authorList>
    </citation>
    <scope>NUCLEOTIDE SEQUENCE [LARGE SCALE GENOMIC DNA]</scope>
    <source>
        <strain evidence="3">DSM 22619</strain>
    </source>
</reference>
<feature type="domain" description="SnoaL-like" evidence="1">
    <location>
        <begin position="7"/>
        <end position="102"/>
    </location>
</feature>
<sequence>MTNKELVLEFYDKVFNAHDLSDLGRYMREDYRQHSPEVADGREGFRAFAEGFFQLDPHMTIMAAAEDGDRDFVFFRCDFRANGGAAKVCDIYRVEDGMLAEHWDVIQPISADDAFNNGNGHF</sequence>
<name>A0A1G6K2H0_9ACTN</name>
<dbReference type="Pfam" id="PF12680">
    <property type="entry name" value="SnoaL_2"/>
    <property type="match status" value="1"/>
</dbReference>
<dbReference type="Proteomes" id="UP000198528">
    <property type="component" value="Unassembled WGS sequence"/>
</dbReference>